<reference evidence="2 3" key="1">
    <citation type="journal article" date="2010" name="Nature">
        <title>Genome sequence of the palaeopolyploid soybean.</title>
        <authorList>
            <person name="Schmutz J."/>
            <person name="Cannon S.B."/>
            <person name="Schlueter J."/>
            <person name="Ma J."/>
            <person name="Mitros T."/>
            <person name="Nelson W."/>
            <person name="Hyten D.L."/>
            <person name="Song Q."/>
            <person name="Thelen J.J."/>
            <person name="Cheng J."/>
            <person name="Xu D."/>
            <person name="Hellsten U."/>
            <person name="May G.D."/>
            <person name="Yu Y."/>
            <person name="Sakurai T."/>
            <person name="Umezawa T."/>
            <person name="Bhattacharyya M.K."/>
            <person name="Sandhu D."/>
            <person name="Valliyodan B."/>
            <person name="Lindquist E."/>
            <person name="Peto M."/>
            <person name="Grant D."/>
            <person name="Shu S."/>
            <person name="Goodstein D."/>
            <person name="Barry K."/>
            <person name="Futrell-Griggs M."/>
            <person name="Abernathy B."/>
            <person name="Du J."/>
            <person name="Tian Z."/>
            <person name="Zhu L."/>
            <person name="Gill N."/>
            <person name="Joshi T."/>
            <person name="Libault M."/>
            <person name="Sethuraman A."/>
            <person name="Zhang X.-C."/>
            <person name="Shinozaki K."/>
            <person name="Nguyen H.T."/>
            <person name="Wing R.A."/>
            <person name="Cregan P."/>
            <person name="Specht J."/>
            <person name="Grimwood J."/>
            <person name="Rokhsar D."/>
            <person name="Stacey G."/>
            <person name="Shoemaker R.C."/>
            <person name="Jackson S.A."/>
        </authorList>
    </citation>
    <scope>NUCLEOTIDE SEQUENCE [LARGE SCALE GENOMIC DNA]</scope>
    <source>
        <strain evidence="3">cv. Williams 82</strain>
        <tissue evidence="2">Callus</tissue>
    </source>
</reference>
<dbReference type="EMBL" id="CM000843">
    <property type="protein sequence ID" value="KRH36255.1"/>
    <property type="molecule type" value="Genomic_DNA"/>
</dbReference>
<feature type="compositionally biased region" description="Polar residues" evidence="1">
    <location>
        <begin position="90"/>
        <end position="105"/>
    </location>
</feature>
<dbReference type="Proteomes" id="UP000008827">
    <property type="component" value="Chromosome 10"/>
</dbReference>
<keyword evidence="4" id="KW-1185">Reference proteome</keyword>
<protein>
    <submittedName>
        <fullName evidence="2 3">Uncharacterized protein</fullName>
    </submittedName>
</protein>
<gene>
    <name evidence="2" type="ORF">GLYMA_10G293100</name>
</gene>
<name>A0A0R0IB33_SOYBN</name>
<dbReference type="InParanoid" id="A0A0R0IB33"/>
<dbReference type="Gramene" id="KRH36255">
    <property type="protein sequence ID" value="KRH36255"/>
    <property type="gene ID" value="GLYMA_10G293100"/>
</dbReference>
<evidence type="ECO:0000256" key="1">
    <source>
        <dbReference type="SAM" id="MobiDB-lite"/>
    </source>
</evidence>
<accession>A0A0R0IB33</accession>
<dbReference type="EnsemblPlants" id="KRH36255">
    <property type="protein sequence ID" value="KRH36255"/>
    <property type="gene ID" value="GLYMA_10G293100"/>
</dbReference>
<dbReference type="PaxDb" id="3847-GLYMA10G43964.2"/>
<proteinExistence type="predicted"/>
<feature type="region of interest" description="Disordered" evidence="1">
    <location>
        <begin position="71"/>
        <end position="105"/>
    </location>
</feature>
<evidence type="ECO:0000313" key="3">
    <source>
        <dbReference type="EnsemblPlants" id="KRH36255"/>
    </source>
</evidence>
<evidence type="ECO:0000313" key="4">
    <source>
        <dbReference type="Proteomes" id="UP000008827"/>
    </source>
</evidence>
<organism evidence="2">
    <name type="scientific">Glycine max</name>
    <name type="common">Soybean</name>
    <name type="synonym">Glycine hispida</name>
    <dbReference type="NCBI Taxonomy" id="3847"/>
    <lineage>
        <taxon>Eukaryota</taxon>
        <taxon>Viridiplantae</taxon>
        <taxon>Streptophyta</taxon>
        <taxon>Embryophyta</taxon>
        <taxon>Tracheophyta</taxon>
        <taxon>Spermatophyta</taxon>
        <taxon>Magnoliopsida</taxon>
        <taxon>eudicotyledons</taxon>
        <taxon>Gunneridae</taxon>
        <taxon>Pentapetalae</taxon>
        <taxon>rosids</taxon>
        <taxon>fabids</taxon>
        <taxon>Fabales</taxon>
        <taxon>Fabaceae</taxon>
        <taxon>Papilionoideae</taxon>
        <taxon>50 kb inversion clade</taxon>
        <taxon>NPAAA clade</taxon>
        <taxon>indigoferoid/millettioid clade</taxon>
        <taxon>Phaseoleae</taxon>
        <taxon>Glycine</taxon>
        <taxon>Glycine subgen. Soja</taxon>
    </lineage>
</organism>
<evidence type="ECO:0000313" key="2">
    <source>
        <dbReference type="EMBL" id="KRH36255.1"/>
    </source>
</evidence>
<dbReference type="AlphaFoldDB" id="A0A0R0IB33"/>
<reference evidence="3" key="2">
    <citation type="submission" date="2018-02" db="UniProtKB">
        <authorList>
            <consortium name="EnsemblPlants"/>
        </authorList>
    </citation>
    <scope>IDENTIFICATION</scope>
    <source>
        <strain evidence="3">Williams 82</strain>
    </source>
</reference>
<reference evidence="2" key="3">
    <citation type="submission" date="2018-07" db="EMBL/GenBank/DDBJ databases">
        <title>WGS assembly of Glycine max.</title>
        <authorList>
            <person name="Schmutz J."/>
            <person name="Cannon S."/>
            <person name="Schlueter J."/>
            <person name="Ma J."/>
            <person name="Mitros T."/>
            <person name="Nelson W."/>
            <person name="Hyten D."/>
            <person name="Song Q."/>
            <person name="Thelen J."/>
            <person name="Cheng J."/>
            <person name="Xu D."/>
            <person name="Hellsten U."/>
            <person name="May G."/>
            <person name="Yu Y."/>
            <person name="Sakurai T."/>
            <person name="Umezawa T."/>
            <person name="Bhattacharyya M."/>
            <person name="Sandhu D."/>
            <person name="Valliyodan B."/>
            <person name="Lindquist E."/>
            <person name="Peto M."/>
            <person name="Grant D."/>
            <person name="Shu S."/>
            <person name="Goodstein D."/>
            <person name="Barry K."/>
            <person name="Futrell-Griggs M."/>
            <person name="Abernathy B."/>
            <person name="Du J."/>
            <person name="Tian Z."/>
            <person name="Zhu L."/>
            <person name="Gill N."/>
            <person name="Joshi T."/>
            <person name="Libault M."/>
            <person name="Sethuraman A."/>
            <person name="Zhang X."/>
            <person name="Shinozaki K."/>
            <person name="Nguyen H."/>
            <person name="Wing R."/>
            <person name="Cregan P."/>
            <person name="Specht J."/>
            <person name="Grimwood J."/>
            <person name="Rokhsar D."/>
            <person name="Stacey G."/>
            <person name="Shoemaker R."/>
            <person name="Jackson S."/>
        </authorList>
    </citation>
    <scope>NUCLEOTIDE SEQUENCE</scope>
    <source>
        <tissue evidence="2">Callus</tissue>
    </source>
</reference>
<sequence>MERIMKVIGEFASCIPKSPVSHSLQFAATQRTFLVSLKCTKAKECSISWSKIVLLSWPFSYTDTAVLTRETPRPKSACVPSEKYSETSERSTQVTQPSWYASQLQ</sequence>